<dbReference type="EMBL" id="MAYT01000027">
    <property type="protein sequence ID" value="OCA85255.1"/>
    <property type="molecule type" value="Genomic_DNA"/>
</dbReference>
<dbReference type="RefSeq" id="WP_065411222.1">
    <property type="nucleotide sequence ID" value="NZ_MAYT01000027.1"/>
</dbReference>
<evidence type="ECO:0000313" key="2">
    <source>
        <dbReference type="Proteomes" id="UP000092578"/>
    </source>
</evidence>
<dbReference type="AlphaFoldDB" id="A0A1B9AN70"/>
<dbReference type="Gene3D" id="3.30.40.30">
    <property type="entry name" value="YqaI domain"/>
    <property type="match status" value="1"/>
</dbReference>
<keyword evidence="2" id="KW-1185">Reference proteome</keyword>
<dbReference type="Pfam" id="PF09466">
    <property type="entry name" value="Yqai"/>
    <property type="match status" value="1"/>
</dbReference>
<protein>
    <recommendedName>
        <fullName evidence="3">YqaI-like protein</fullName>
    </recommendedName>
</protein>
<accession>A0A1B9AN70</accession>
<dbReference type="SUPFAM" id="SSF160713">
    <property type="entry name" value="YqaI-like"/>
    <property type="match status" value="1"/>
</dbReference>
<dbReference type="Proteomes" id="UP000092578">
    <property type="component" value="Unassembled WGS sequence"/>
</dbReference>
<reference evidence="2" key="1">
    <citation type="submission" date="2016-05" db="EMBL/GenBank/DDBJ databases">
        <authorList>
            <person name="Liu B."/>
            <person name="Wang J."/>
            <person name="Zhu Y."/>
            <person name="Liu G."/>
            <person name="Chen Q."/>
            <person name="Chen Z."/>
            <person name="Lan J."/>
            <person name="Che J."/>
            <person name="Ge C."/>
            <person name="Shi H."/>
            <person name="Pan Z."/>
            <person name="Liu X."/>
        </authorList>
    </citation>
    <scope>NUCLEOTIDE SEQUENCE [LARGE SCALE GENOMIC DNA]</scope>
    <source>
        <strain evidence="2">FJAT-27215</strain>
    </source>
</reference>
<sequence length="70" mass="7830">MNIEHPAITRTMETGYANMMSQPEHVGINAFGDEILVGDDIIEINGEVILEKNLEDYLIEYLGATFKTAE</sequence>
<comment type="caution">
    <text evidence="1">The sequence shown here is derived from an EMBL/GenBank/DDBJ whole genome shotgun (WGS) entry which is preliminary data.</text>
</comment>
<proteinExistence type="predicted"/>
<dbReference type="InterPro" id="IPR023118">
    <property type="entry name" value="YqaI_dom_sf"/>
</dbReference>
<evidence type="ECO:0008006" key="3">
    <source>
        <dbReference type="Google" id="ProtNLM"/>
    </source>
</evidence>
<organism evidence="1 2">
    <name type="scientific">Pseudobacillus wudalianchiensis</name>
    <dbReference type="NCBI Taxonomy" id="1743143"/>
    <lineage>
        <taxon>Bacteria</taxon>
        <taxon>Bacillati</taxon>
        <taxon>Bacillota</taxon>
        <taxon>Bacilli</taxon>
        <taxon>Bacillales</taxon>
        <taxon>Bacillaceae</taxon>
        <taxon>Pseudobacillus</taxon>
    </lineage>
</organism>
<evidence type="ECO:0000313" key="1">
    <source>
        <dbReference type="EMBL" id="OCA85255.1"/>
    </source>
</evidence>
<dbReference type="InterPro" id="IPR018474">
    <property type="entry name" value="Uncharacterised_Yqai"/>
</dbReference>
<name>A0A1B9AN70_9BACI</name>
<gene>
    <name evidence="1" type="ORF">A8F95_11320</name>
</gene>